<keyword evidence="4 7" id="KW-0812">Transmembrane</keyword>
<sequence length="317" mass="34005">MTGGWLVRRVLLALLAAFGVGVLVFTLLRLIPGDVVTQLIGLEGNVSAAQQAEMRRLFGLDQPIWMQFLSWFGALLRGDFGVSLRTDRPVFADLLLRFPVTLQLSAMALLFALLVGLPLGILAALKRGKAADLISSSFVLVGLAAPEFWLAILLILLFSLNLGWFPPNGYVSPGESLIGNLRSLFLPALALSFGLAAATTRIVRASLLDVLSQDYIRTAHAKGLSGGSVVIRHALRNALIPVITVIGLQVGNLLGGAVIIEQLFGLPGIGRFALEGINLRDYPVVQGAVLWIAVSYVLVNVVVDVLYGVIDSRVRYS</sequence>
<dbReference type="InterPro" id="IPR000515">
    <property type="entry name" value="MetI-like"/>
</dbReference>
<evidence type="ECO:0000256" key="5">
    <source>
        <dbReference type="ARBA" id="ARBA00022989"/>
    </source>
</evidence>
<evidence type="ECO:0000259" key="8">
    <source>
        <dbReference type="PROSITE" id="PS50928"/>
    </source>
</evidence>
<evidence type="ECO:0000256" key="7">
    <source>
        <dbReference type="RuleBase" id="RU363032"/>
    </source>
</evidence>
<dbReference type="GO" id="GO:0071916">
    <property type="term" value="F:dipeptide transmembrane transporter activity"/>
    <property type="evidence" value="ECO:0007669"/>
    <property type="project" value="TreeGrafter"/>
</dbReference>
<keyword evidence="2 7" id="KW-0813">Transport</keyword>
<evidence type="ECO:0000313" key="9">
    <source>
        <dbReference type="EMBL" id="OLV15556.1"/>
    </source>
</evidence>
<dbReference type="GO" id="GO:0005886">
    <property type="term" value="C:plasma membrane"/>
    <property type="evidence" value="ECO:0007669"/>
    <property type="project" value="UniProtKB-SubCell"/>
</dbReference>
<gene>
    <name evidence="9" type="ORF">BOO71_0014506</name>
</gene>
<keyword evidence="5 7" id="KW-1133">Transmembrane helix</keyword>
<dbReference type="eggNOG" id="COG0601">
    <property type="taxonomic scope" value="Bacteria"/>
</dbReference>
<evidence type="ECO:0000256" key="4">
    <source>
        <dbReference type="ARBA" id="ARBA00022692"/>
    </source>
</evidence>
<dbReference type="AlphaFoldDB" id="A0A1U7NRM0"/>
<feature type="transmembrane region" description="Helical" evidence="7">
    <location>
        <begin position="238"/>
        <end position="260"/>
    </location>
</feature>
<evidence type="ECO:0000256" key="1">
    <source>
        <dbReference type="ARBA" id="ARBA00004651"/>
    </source>
</evidence>
<dbReference type="RefSeq" id="WP_075836926.1">
    <property type="nucleotide sequence ID" value="NZ_MSTI01000175.1"/>
</dbReference>
<reference evidence="9 10" key="1">
    <citation type="submission" date="2017-01" db="EMBL/GenBank/DDBJ databases">
        <title>Genome Analysis of Deinococcus marmoris KOPRI26562.</title>
        <authorList>
            <person name="Kim J.H."/>
            <person name="Oh H.-M."/>
        </authorList>
    </citation>
    <scope>NUCLEOTIDE SEQUENCE [LARGE SCALE GENOMIC DNA]</scope>
    <source>
        <strain evidence="9 10">KOPRI26562</strain>
    </source>
</reference>
<evidence type="ECO:0000256" key="2">
    <source>
        <dbReference type="ARBA" id="ARBA00022448"/>
    </source>
</evidence>
<dbReference type="CDD" id="cd06261">
    <property type="entry name" value="TM_PBP2"/>
    <property type="match status" value="1"/>
</dbReference>
<proteinExistence type="inferred from homology"/>
<keyword evidence="10" id="KW-1185">Reference proteome</keyword>
<feature type="transmembrane region" description="Helical" evidence="7">
    <location>
        <begin position="104"/>
        <end position="125"/>
    </location>
</feature>
<dbReference type="Pfam" id="PF19300">
    <property type="entry name" value="BPD_transp_1_N"/>
    <property type="match status" value="1"/>
</dbReference>
<evidence type="ECO:0000256" key="3">
    <source>
        <dbReference type="ARBA" id="ARBA00022475"/>
    </source>
</evidence>
<dbReference type="SUPFAM" id="SSF161098">
    <property type="entry name" value="MetI-like"/>
    <property type="match status" value="1"/>
</dbReference>
<feature type="transmembrane region" description="Helical" evidence="7">
    <location>
        <begin position="6"/>
        <end position="28"/>
    </location>
</feature>
<dbReference type="Pfam" id="PF00528">
    <property type="entry name" value="BPD_transp_1"/>
    <property type="match status" value="1"/>
</dbReference>
<dbReference type="PANTHER" id="PTHR43163">
    <property type="entry name" value="DIPEPTIDE TRANSPORT SYSTEM PERMEASE PROTEIN DPPB-RELATED"/>
    <property type="match status" value="1"/>
</dbReference>
<comment type="caution">
    <text evidence="9">The sequence shown here is derived from an EMBL/GenBank/DDBJ whole genome shotgun (WGS) entry which is preliminary data.</text>
</comment>
<dbReference type="InterPro" id="IPR045621">
    <property type="entry name" value="BPD_transp_1_N"/>
</dbReference>
<dbReference type="PROSITE" id="PS50928">
    <property type="entry name" value="ABC_TM1"/>
    <property type="match status" value="1"/>
</dbReference>
<dbReference type="EMBL" id="MSTI01000175">
    <property type="protein sequence ID" value="OLV15556.1"/>
    <property type="molecule type" value="Genomic_DNA"/>
</dbReference>
<keyword evidence="3" id="KW-1003">Cell membrane</keyword>
<dbReference type="PANTHER" id="PTHR43163:SF6">
    <property type="entry name" value="DIPEPTIDE TRANSPORT SYSTEM PERMEASE PROTEIN DPPB-RELATED"/>
    <property type="match status" value="1"/>
</dbReference>
<feature type="transmembrane region" description="Helical" evidence="7">
    <location>
        <begin position="184"/>
        <end position="203"/>
    </location>
</feature>
<name>A0A1U7NRM0_9DEIO</name>
<dbReference type="InterPro" id="IPR035906">
    <property type="entry name" value="MetI-like_sf"/>
</dbReference>
<keyword evidence="6 7" id="KW-0472">Membrane</keyword>
<feature type="transmembrane region" description="Helical" evidence="7">
    <location>
        <begin position="288"/>
        <end position="310"/>
    </location>
</feature>
<dbReference type="Gene3D" id="1.10.3720.10">
    <property type="entry name" value="MetI-like"/>
    <property type="match status" value="1"/>
</dbReference>
<feature type="domain" description="ABC transmembrane type-1" evidence="8">
    <location>
        <begin position="98"/>
        <end position="307"/>
    </location>
</feature>
<dbReference type="STRING" id="249408.BOO71_0014506"/>
<comment type="subcellular location">
    <subcellularLocation>
        <location evidence="1 7">Cell membrane</location>
        <topology evidence="1 7">Multi-pass membrane protein</topology>
    </subcellularLocation>
</comment>
<accession>A0A1U7NRM0</accession>
<organism evidence="9 10">
    <name type="scientific">Deinococcus marmoris</name>
    <dbReference type="NCBI Taxonomy" id="249408"/>
    <lineage>
        <taxon>Bacteria</taxon>
        <taxon>Thermotogati</taxon>
        <taxon>Deinococcota</taxon>
        <taxon>Deinococci</taxon>
        <taxon>Deinococcales</taxon>
        <taxon>Deinococcaceae</taxon>
        <taxon>Deinococcus</taxon>
    </lineage>
</organism>
<feature type="transmembrane region" description="Helical" evidence="7">
    <location>
        <begin position="137"/>
        <end position="164"/>
    </location>
</feature>
<comment type="similarity">
    <text evidence="7">Belongs to the binding-protein-dependent transport system permease family.</text>
</comment>
<evidence type="ECO:0000313" key="10">
    <source>
        <dbReference type="Proteomes" id="UP000186607"/>
    </source>
</evidence>
<dbReference type="OrthoDB" id="9773221at2"/>
<protein>
    <submittedName>
        <fullName evidence="9">Dipeptide transport system permease protein DppB</fullName>
    </submittedName>
</protein>
<evidence type="ECO:0000256" key="6">
    <source>
        <dbReference type="ARBA" id="ARBA00023136"/>
    </source>
</evidence>
<dbReference type="Proteomes" id="UP000186607">
    <property type="component" value="Unassembled WGS sequence"/>
</dbReference>